<dbReference type="PANTHER" id="PTHR11280">
    <property type="entry name" value="GLUCOSAMINE-6-PHOSPHATE ISOMERASE"/>
    <property type="match status" value="1"/>
</dbReference>
<dbReference type="InterPro" id="IPR006148">
    <property type="entry name" value="Glc/Gal-6P_isomerase"/>
</dbReference>
<dbReference type="CDD" id="cd01399">
    <property type="entry name" value="GlcN6P_deaminase"/>
    <property type="match status" value="1"/>
</dbReference>
<feature type="active site" description="For ring-opening step" evidence="4">
    <location>
        <position position="136"/>
    </location>
</feature>
<dbReference type="GO" id="GO:0005737">
    <property type="term" value="C:cytoplasm"/>
    <property type="evidence" value="ECO:0007669"/>
    <property type="project" value="TreeGrafter"/>
</dbReference>
<evidence type="ECO:0000256" key="3">
    <source>
        <dbReference type="ARBA" id="ARBA00023277"/>
    </source>
</evidence>
<comment type="similarity">
    <text evidence="4">Belongs to the glucosamine/galactosamine-6-phosphate isomerase family. NagB subfamily.</text>
</comment>
<dbReference type="GO" id="GO:0042802">
    <property type="term" value="F:identical protein binding"/>
    <property type="evidence" value="ECO:0007669"/>
    <property type="project" value="TreeGrafter"/>
</dbReference>
<dbReference type="OrthoDB" id="9791139at2"/>
<sequence>MKIIRTANYEEMSLKAAEIMIDRIRNNPEITLGLATGSTPRGVYQKLIKDHVQNHTSYKKVKTINLDEYMGISEDDPNSYHYFMKTELLDHIDIPTAQTHLPDGRAEDLHAECANYENNIQSIGGIDLQLLGIGENGHIGFNEPGTPFDILTHPVKLEEDTRQANARFFNSIDEVPTHAVTMGIGTIMASKEIILLASGANKAKAMSLLINGAIHESVPATALRNHNNFTIIADEEALKLV</sequence>
<accession>A0A6L3UZY2</accession>
<evidence type="ECO:0000256" key="2">
    <source>
        <dbReference type="ARBA" id="ARBA00022801"/>
    </source>
</evidence>
<dbReference type="PROSITE" id="PS01161">
    <property type="entry name" value="GLC_GALNAC_ISOMERASE"/>
    <property type="match status" value="1"/>
</dbReference>
<dbReference type="InterPro" id="IPR018321">
    <property type="entry name" value="Glucosamine6P_isomerase_CS"/>
</dbReference>
<dbReference type="EC" id="3.5.99.6" evidence="4"/>
<dbReference type="GO" id="GO:0004342">
    <property type="term" value="F:glucosamine-6-phosphate deaminase activity"/>
    <property type="evidence" value="ECO:0007669"/>
    <property type="project" value="UniProtKB-UniRule"/>
</dbReference>
<feature type="active site" description="Proton acceptor; for enolization step" evidence="4">
    <location>
        <position position="67"/>
    </location>
</feature>
<dbReference type="GO" id="GO:0005975">
    <property type="term" value="P:carbohydrate metabolic process"/>
    <property type="evidence" value="ECO:0007669"/>
    <property type="project" value="InterPro"/>
</dbReference>
<comment type="pathway">
    <text evidence="4">Amino-sugar metabolism; N-acetylneuraminate degradation; D-fructose 6-phosphate from N-acetylneuraminate: step 5/5.</text>
</comment>
<dbReference type="GO" id="GO:0019262">
    <property type="term" value="P:N-acetylneuraminate catabolic process"/>
    <property type="evidence" value="ECO:0007669"/>
    <property type="project" value="UniProtKB-UniRule"/>
</dbReference>
<dbReference type="HAMAP" id="MF_01241">
    <property type="entry name" value="GlcN6P_deamin"/>
    <property type="match status" value="1"/>
</dbReference>
<gene>
    <name evidence="4 6" type="primary">nagB</name>
    <name evidence="6" type="ORF">F7731_23395</name>
</gene>
<evidence type="ECO:0000259" key="5">
    <source>
        <dbReference type="Pfam" id="PF01182"/>
    </source>
</evidence>
<dbReference type="InterPro" id="IPR037171">
    <property type="entry name" value="NagB/RpiA_transferase-like"/>
</dbReference>
<dbReference type="GO" id="GO:0006043">
    <property type="term" value="P:glucosamine catabolic process"/>
    <property type="evidence" value="ECO:0007669"/>
    <property type="project" value="TreeGrafter"/>
</dbReference>
<comment type="catalytic activity">
    <reaction evidence="1 4">
        <text>alpha-D-glucosamine 6-phosphate + H2O = beta-D-fructose 6-phosphate + NH4(+)</text>
        <dbReference type="Rhea" id="RHEA:12172"/>
        <dbReference type="ChEBI" id="CHEBI:15377"/>
        <dbReference type="ChEBI" id="CHEBI:28938"/>
        <dbReference type="ChEBI" id="CHEBI:57634"/>
        <dbReference type="ChEBI" id="CHEBI:75989"/>
        <dbReference type="EC" id="3.5.99.6"/>
    </reaction>
</comment>
<dbReference type="PANTHER" id="PTHR11280:SF5">
    <property type="entry name" value="GLUCOSAMINE-6-PHOSPHATE ISOMERASE"/>
    <property type="match status" value="1"/>
</dbReference>
<dbReference type="Proteomes" id="UP000481030">
    <property type="component" value="Unassembled WGS sequence"/>
</dbReference>
<feature type="active site" description="Proton acceptor; for ring-opening step" evidence="4">
    <location>
        <position position="138"/>
    </location>
</feature>
<dbReference type="RefSeq" id="WP_151537199.1">
    <property type="nucleotide sequence ID" value="NZ_WBOS01000021.1"/>
</dbReference>
<reference evidence="6 7" key="1">
    <citation type="journal article" date="2016" name="Antonie Van Leeuwenhoek">
        <title>Bacillus depressus sp. nov., isolated from soil of a sunflower field.</title>
        <authorList>
            <person name="Wei X."/>
            <person name="Xin D."/>
            <person name="Xin Y."/>
            <person name="Zhang H."/>
            <person name="Wang T."/>
            <person name="Zhang J."/>
        </authorList>
    </citation>
    <scope>NUCLEOTIDE SEQUENCE [LARGE SCALE GENOMIC DNA]</scope>
    <source>
        <strain evidence="6 7">BZ1</strain>
    </source>
</reference>
<proteinExistence type="inferred from homology"/>
<comment type="function">
    <text evidence="4">Catalyzes the reversible isomerization-deamination of glucosamine 6-phosphate (GlcN6P) to form fructose 6-phosphate (Fru6P) and ammonium ion.</text>
</comment>
<dbReference type="SUPFAM" id="SSF100950">
    <property type="entry name" value="NagB/RpiA/CoA transferase-like"/>
    <property type="match status" value="1"/>
</dbReference>
<dbReference type="NCBIfam" id="TIGR00502">
    <property type="entry name" value="nagB"/>
    <property type="match status" value="1"/>
</dbReference>
<protein>
    <recommendedName>
        <fullName evidence="4">Glucosamine-6-phosphate deaminase</fullName>
        <ecNumber evidence="4">3.5.99.6</ecNumber>
    </recommendedName>
    <alternativeName>
        <fullName evidence="4">GlcN6P deaminase</fullName>
        <shortName evidence="4">GNPDA</shortName>
    </alternativeName>
    <alternativeName>
        <fullName evidence="4">Glucosamine-6-phosphate isomerase</fullName>
    </alternativeName>
</protein>
<comment type="caution">
    <text evidence="4">Lacks conserved residue(s) required for the propagation of feature annotation.</text>
</comment>
<dbReference type="EMBL" id="WBOS01000021">
    <property type="protein sequence ID" value="KAB2329080.1"/>
    <property type="molecule type" value="Genomic_DNA"/>
</dbReference>
<evidence type="ECO:0000313" key="6">
    <source>
        <dbReference type="EMBL" id="KAB2329080.1"/>
    </source>
</evidence>
<feature type="active site" description="For ring-opening step" evidence="4">
    <location>
        <position position="143"/>
    </location>
</feature>
<dbReference type="GO" id="GO:0006046">
    <property type="term" value="P:N-acetylglucosamine catabolic process"/>
    <property type="evidence" value="ECO:0007669"/>
    <property type="project" value="UniProtKB-UniRule"/>
</dbReference>
<keyword evidence="7" id="KW-1185">Reference proteome</keyword>
<dbReference type="UniPathway" id="UPA00629">
    <property type="reaction ID" value="UER00684"/>
</dbReference>
<evidence type="ECO:0000256" key="1">
    <source>
        <dbReference type="ARBA" id="ARBA00000644"/>
    </source>
</evidence>
<evidence type="ECO:0000313" key="7">
    <source>
        <dbReference type="Proteomes" id="UP000481030"/>
    </source>
</evidence>
<comment type="caution">
    <text evidence="6">The sequence shown here is derived from an EMBL/GenBank/DDBJ whole genome shotgun (WGS) entry which is preliminary data.</text>
</comment>
<dbReference type="InterPro" id="IPR004547">
    <property type="entry name" value="Glucosamine6P_isomerase"/>
</dbReference>
<name>A0A6L3UZY2_9BACI</name>
<keyword evidence="2 4" id="KW-0378">Hydrolase</keyword>
<organism evidence="6 7">
    <name type="scientific">Cytobacillus depressus</name>
    <dbReference type="NCBI Taxonomy" id="1602942"/>
    <lineage>
        <taxon>Bacteria</taxon>
        <taxon>Bacillati</taxon>
        <taxon>Bacillota</taxon>
        <taxon>Bacilli</taxon>
        <taxon>Bacillales</taxon>
        <taxon>Bacillaceae</taxon>
        <taxon>Cytobacillus</taxon>
    </lineage>
</organism>
<dbReference type="AlphaFoldDB" id="A0A6L3UZY2"/>
<dbReference type="FunFam" id="3.40.50.1360:FF:000003">
    <property type="entry name" value="Glucosamine-6-phosphate deaminase"/>
    <property type="match status" value="1"/>
</dbReference>
<evidence type="ECO:0000256" key="4">
    <source>
        <dbReference type="HAMAP-Rule" id="MF_01241"/>
    </source>
</evidence>
<feature type="domain" description="Glucosamine/galactosamine-6-phosphate isomerase" evidence="5">
    <location>
        <begin position="11"/>
        <end position="227"/>
    </location>
</feature>
<keyword evidence="3 4" id="KW-0119">Carbohydrate metabolism</keyword>
<dbReference type="Gene3D" id="3.40.50.1360">
    <property type="match status" value="1"/>
</dbReference>
<dbReference type="Pfam" id="PF01182">
    <property type="entry name" value="Glucosamine_iso"/>
    <property type="match status" value="1"/>
</dbReference>